<gene>
    <name evidence="2" type="ORF">Csa_6G492300</name>
</gene>
<dbReference type="Gramene" id="KGN48570">
    <property type="protein sequence ID" value="KGN48570"/>
    <property type="gene ID" value="Csa_6G492300"/>
</dbReference>
<keyword evidence="3" id="KW-1185">Reference proteome</keyword>
<dbReference type="Proteomes" id="UP000029981">
    <property type="component" value="Chromosome 6"/>
</dbReference>
<name>A0A0A0KFV5_CUCSA</name>
<proteinExistence type="predicted"/>
<dbReference type="EMBL" id="CM002927">
    <property type="protein sequence ID" value="KGN48570.1"/>
    <property type="molecule type" value="Genomic_DNA"/>
</dbReference>
<reference evidence="2 3" key="3">
    <citation type="journal article" date="2010" name="BMC Genomics">
        <title>Transcriptome sequencing and comparative analysis of cucumber flowers with different sex types.</title>
        <authorList>
            <person name="Guo S."/>
            <person name="Zheng Y."/>
            <person name="Joung J.G."/>
            <person name="Liu S."/>
            <person name="Zhang Z."/>
            <person name="Crasta O.R."/>
            <person name="Sobral B.W."/>
            <person name="Xu Y."/>
            <person name="Huang S."/>
            <person name="Fei Z."/>
        </authorList>
    </citation>
    <scope>NUCLEOTIDE SEQUENCE [LARGE SCALE GENOMIC DNA]</scope>
    <source>
        <strain evidence="3">cv. 9930</strain>
    </source>
</reference>
<feature type="compositionally biased region" description="Basic residues" evidence="1">
    <location>
        <begin position="1"/>
        <end position="10"/>
    </location>
</feature>
<sequence length="56" mass="6317">MGRTRSRVVRRGGQGEPTMGARSDWGNFTAEFVQRRQRRVPTGVDNSAIFSVKRHG</sequence>
<organism evidence="2 3">
    <name type="scientific">Cucumis sativus</name>
    <name type="common">Cucumber</name>
    <dbReference type="NCBI Taxonomy" id="3659"/>
    <lineage>
        <taxon>Eukaryota</taxon>
        <taxon>Viridiplantae</taxon>
        <taxon>Streptophyta</taxon>
        <taxon>Embryophyta</taxon>
        <taxon>Tracheophyta</taxon>
        <taxon>Spermatophyta</taxon>
        <taxon>Magnoliopsida</taxon>
        <taxon>eudicotyledons</taxon>
        <taxon>Gunneridae</taxon>
        <taxon>Pentapetalae</taxon>
        <taxon>rosids</taxon>
        <taxon>fabids</taxon>
        <taxon>Cucurbitales</taxon>
        <taxon>Cucurbitaceae</taxon>
        <taxon>Benincaseae</taxon>
        <taxon>Cucumis</taxon>
    </lineage>
</organism>
<reference evidence="2 3" key="1">
    <citation type="journal article" date="2009" name="Nat. Genet.">
        <title>The genome of the cucumber, Cucumis sativus L.</title>
        <authorList>
            <person name="Huang S."/>
            <person name="Li R."/>
            <person name="Zhang Z."/>
            <person name="Li L."/>
            <person name="Gu X."/>
            <person name="Fan W."/>
            <person name="Lucas W.J."/>
            <person name="Wang X."/>
            <person name="Xie B."/>
            <person name="Ni P."/>
            <person name="Ren Y."/>
            <person name="Zhu H."/>
            <person name="Li J."/>
            <person name="Lin K."/>
            <person name="Jin W."/>
            <person name="Fei Z."/>
            <person name="Li G."/>
            <person name="Staub J."/>
            <person name="Kilian A."/>
            <person name="van der Vossen E.A."/>
            <person name="Wu Y."/>
            <person name="Guo J."/>
            <person name="He J."/>
            <person name="Jia Z."/>
            <person name="Ren Y."/>
            <person name="Tian G."/>
            <person name="Lu Y."/>
            <person name="Ruan J."/>
            <person name="Qian W."/>
            <person name="Wang M."/>
            <person name="Huang Q."/>
            <person name="Li B."/>
            <person name="Xuan Z."/>
            <person name="Cao J."/>
            <person name="Asan"/>
            <person name="Wu Z."/>
            <person name="Zhang J."/>
            <person name="Cai Q."/>
            <person name="Bai Y."/>
            <person name="Zhao B."/>
            <person name="Han Y."/>
            <person name="Li Y."/>
            <person name="Li X."/>
            <person name="Wang S."/>
            <person name="Shi Q."/>
            <person name="Liu S."/>
            <person name="Cho W.K."/>
            <person name="Kim J.Y."/>
            <person name="Xu Y."/>
            <person name="Heller-Uszynska K."/>
            <person name="Miao H."/>
            <person name="Cheng Z."/>
            <person name="Zhang S."/>
            <person name="Wu J."/>
            <person name="Yang Y."/>
            <person name="Kang H."/>
            <person name="Li M."/>
            <person name="Liang H."/>
            <person name="Ren X."/>
            <person name="Shi Z."/>
            <person name="Wen M."/>
            <person name="Jian M."/>
            <person name="Yang H."/>
            <person name="Zhang G."/>
            <person name="Yang Z."/>
            <person name="Chen R."/>
            <person name="Liu S."/>
            <person name="Li J."/>
            <person name="Ma L."/>
            <person name="Liu H."/>
            <person name="Zhou Y."/>
            <person name="Zhao J."/>
            <person name="Fang X."/>
            <person name="Li G."/>
            <person name="Fang L."/>
            <person name="Li Y."/>
            <person name="Liu D."/>
            <person name="Zheng H."/>
            <person name="Zhang Y."/>
            <person name="Qin N."/>
            <person name="Li Z."/>
            <person name="Yang G."/>
            <person name="Yang S."/>
            <person name="Bolund L."/>
            <person name="Kristiansen K."/>
            <person name="Zheng H."/>
            <person name="Li S."/>
            <person name="Zhang X."/>
            <person name="Yang H."/>
            <person name="Wang J."/>
            <person name="Sun R."/>
            <person name="Zhang B."/>
            <person name="Jiang S."/>
            <person name="Wang J."/>
            <person name="Du Y."/>
            <person name="Li S."/>
        </authorList>
    </citation>
    <scope>NUCLEOTIDE SEQUENCE [LARGE SCALE GENOMIC DNA]</scope>
    <source>
        <strain evidence="3">cv. 9930</strain>
    </source>
</reference>
<evidence type="ECO:0000313" key="2">
    <source>
        <dbReference type="EMBL" id="KGN48570.1"/>
    </source>
</evidence>
<evidence type="ECO:0000256" key="1">
    <source>
        <dbReference type="SAM" id="MobiDB-lite"/>
    </source>
</evidence>
<feature type="region of interest" description="Disordered" evidence="1">
    <location>
        <begin position="1"/>
        <end position="24"/>
    </location>
</feature>
<accession>A0A0A0KFV5</accession>
<protein>
    <submittedName>
        <fullName evidence="2">Uncharacterized protein</fullName>
    </submittedName>
</protein>
<dbReference type="AlphaFoldDB" id="A0A0A0KFV5"/>
<reference evidence="2 3" key="2">
    <citation type="journal article" date="2009" name="PLoS ONE">
        <title>An integrated genetic and cytogenetic map of the cucumber genome.</title>
        <authorList>
            <person name="Ren Y."/>
            <person name="Zhang Z."/>
            <person name="Liu J."/>
            <person name="Staub J.E."/>
            <person name="Han Y."/>
            <person name="Cheng Z."/>
            <person name="Li X."/>
            <person name="Lu J."/>
            <person name="Miao H."/>
            <person name="Kang H."/>
            <person name="Xie B."/>
            <person name="Gu X."/>
            <person name="Wang X."/>
            <person name="Du Y."/>
            <person name="Jin W."/>
            <person name="Huang S."/>
        </authorList>
    </citation>
    <scope>NUCLEOTIDE SEQUENCE [LARGE SCALE GENOMIC DNA]</scope>
    <source>
        <strain evidence="3">cv. 9930</strain>
    </source>
</reference>
<evidence type="ECO:0000313" key="3">
    <source>
        <dbReference type="Proteomes" id="UP000029981"/>
    </source>
</evidence>
<reference evidence="2 3" key="4">
    <citation type="journal article" date="2011" name="BMC Genomics">
        <title>RNA-Seq improves annotation of protein-coding genes in the cucumber genome.</title>
        <authorList>
            <person name="Li Z."/>
            <person name="Zhang Z."/>
            <person name="Yan P."/>
            <person name="Huang S."/>
            <person name="Fei Z."/>
            <person name="Lin K."/>
        </authorList>
    </citation>
    <scope>NUCLEOTIDE SEQUENCE [LARGE SCALE GENOMIC DNA]</scope>
    <source>
        <strain evidence="3">cv. 9930</strain>
    </source>
</reference>